<dbReference type="Proteomes" id="UP000517916">
    <property type="component" value="Unassembled WGS sequence"/>
</dbReference>
<organism evidence="2 3">
    <name type="scientific">Kutzneria viridogrisea</name>
    <dbReference type="NCBI Taxonomy" id="47990"/>
    <lineage>
        <taxon>Bacteria</taxon>
        <taxon>Bacillati</taxon>
        <taxon>Actinomycetota</taxon>
        <taxon>Actinomycetes</taxon>
        <taxon>Pseudonocardiales</taxon>
        <taxon>Pseudonocardiaceae</taxon>
        <taxon>Kutzneria</taxon>
    </lineage>
</organism>
<evidence type="ECO:0000259" key="1">
    <source>
        <dbReference type="Pfam" id="PF21806"/>
    </source>
</evidence>
<dbReference type="EMBL" id="JACJID010000005">
    <property type="protein sequence ID" value="MBA8929476.1"/>
    <property type="molecule type" value="Genomic_DNA"/>
</dbReference>
<dbReference type="RefSeq" id="WP_182839392.1">
    <property type="nucleotide sequence ID" value="NZ_BAAABQ010000004.1"/>
</dbReference>
<evidence type="ECO:0000313" key="3">
    <source>
        <dbReference type="Proteomes" id="UP000517916"/>
    </source>
</evidence>
<evidence type="ECO:0000313" key="2">
    <source>
        <dbReference type="EMBL" id="MBA8929476.1"/>
    </source>
</evidence>
<gene>
    <name evidence="2" type="ORF">BC739_006694</name>
</gene>
<comment type="caution">
    <text evidence="2">The sequence shown here is derived from an EMBL/GenBank/DDBJ whole genome shotgun (WGS) entry which is preliminary data.</text>
</comment>
<reference evidence="2 3" key="1">
    <citation type="submission" date="2020-08" db="EMBL/GenBank/DDBJ databases">
        <title>Genomic Encyclopedia of Archaeal and Bacterial Type Strains, Phase II (KMG-II): from individual species to whole genera.</title>
        <authorList>
            <person name="Goeker M."/>
        </authorList>
    </citation>
    <scope>NUCLEOTIDE SEQUENCE [LARGE SCALE GENOMIC DNA]</scope>
    <source>
        <strain evidence="2 3">DSM 43850</strain>
    </source>
</reference>
<feature type="domain" description="DUF6879" evidence="1">
    <location>
        <begin position="33"/>
        <end position="192"/>
    </location>
</feature>
<keyword evidence="3" id="KW-1185">Reference proteome</keyword>
<accession>A0ABR6BRC7</accession>
<dbReference type="InterPro" id="IPR049244">
    <property type="entry name" value="DUF6879"/>
</dbReference>
<protein>
    <recommendedName>
        <fullName evidence="1">DUF6879 domain-containing protein</fullName>
    </recommendedName>
</protein>
<dbReference type="Pfam" id="PF21806">
    <property type="entry name" value="DUF6879"/>
    <property type="match status" value="1"/>
</dbReference>
<name>A0ABR6BRC7_9PSEU</name>
<sequence length="205" mass="23334">MLRDLLAEHTGQRLDLDPFTVQFDIDLRATDELGMWKLERAQTFIERRSPSWCAAMLDDDWATALAWHEAQRDELRDRYADLADLGVYTHRVRIAELPLTRYMHWELPALRLRAEAGAPCRVLTADRIAHLETHHTLPELVVTGSRVLYEINYDADGLQLGGTRYTDPDLISRCARLIKHLYFSGEGIAAFVGRHCATPPPALGT</sequence>
<proteinExistence type="predicted"/>